<organism evidence="3 4">
    <name type="scientific">Autumnicola tepida</name>
    <dbReference type="NCBI Taxonomy" id="3075595"/>
    <lineage>
        <taxon>Bacteria</taxon>
        <taxon>Pseudomonadati</taxon>
        <taxon>Bacteroidota</taxon>
        <taxon>Flavobacteriia</taxon>
        <taxon>Flavobacteriales</taxon>
        <taxon>Flavobacteriaceae</taxon>
        <taxon>Autumnicola</taxon>
    </lineage>
</organism>
<evidence type="ECO:0000256" key="2">
    <source>
        <dbReference type="SAM" id="SignalP"/>
    </source>
</evidence>
<dbReference type="RefSeq" id="WP_311534973.1">
    <property type="nucleotide sequence ID" value="NZ_JAVRHQ010000012.1"/>
</dbReference>
<name>A0ABU3CAI2_9FLAO</name>
<proteinExistence type="predicted"/>
<dbReference type="Proteomes" id="UP001262889">
    <property type="component" value="Unassembled WGS sequence"/>
</dbReference>
<feature type="signal peptide" evidence="2">
    <location>
        <begin position="1"/>
        <end position="23"/>
    </location>
</feature>
<sequence length="76" mass="8509">MKTKAKNLLILCVLTLMPFFAEAQCAMCRAVLESEADQSAAKGINDGILYLMIFPYLLIGGVGYFIYRSRKKRKAT</sequence>
<feature type="chain" id="PRO_5046079015" evidence="2">
    <location>
        <begin position="24"/>
        <end position="76"/>
    </location>
</feature>
<feature type="transmembrane region" description="Helical" evidence="1">
    <location>
        <begin position="47"/>
        <end position="67"/>
    </location>
</feature>
<accession>A0ABU3CAI2</accession>
<dbReference type="EMBL" id="JAVRHQ010000012">
    <property type="protein sequence ID" value="MDT0643353.1"/>
    <property type="molecule type" value="Genomic_DNA"/>
</dbReference>
<evidence type="ECO:0000313" key="4">
    <source>
        <dbReference type="Proteomes" id="UP001262889"/>
    </source>
</evidence>
<keyword evidence="2" id="KW-0732">Signal</keyword>
<evidence type="ECO:0000313" key="3">
    <source>
        <dbReference type="EMBL" id="MDT0643353.1"/>
    </source>
</evidence>
<evidence type="ECO:0000256" key="1">
    <source>
        <dbReference type="SAM" id="Phobius"/>
    </source>
</evidence>
<keyword evidence="1" id="KW-0472">Membrane</keyword>
<keyword evidence="4" id="KW-1185">Reference proteome</keyword>
<keyword evidence="1" id="KW-1133">Transmembrane helix</keyword>
<keyword evidence="1" id="KW-0812">Transmembrane</keyword>
<gene>
    <name evidence="3" type="ORF">RM553_10975</name>
</gene>
<protein>
    <submittedName>
        <fullName evidence="3">Uncharacterized protein</fullName>
    </submittedName>
</protein>
<reference evidence="3 4" key="1">
    <citation type="submission" date="2023-09" db="EMBL/GenBank/DDBJ databases">
        <authorList>
            <person name="Rey-Velasco X."/>
        </authorList>
    </citation>
    <scope>NUCLEOTIDE SEQUENCE [LARGE SCALE GENOMIC DNA]</scope>
    <source>
        <strain evidence="3 4">F363</strain>
    </source>
</reference>
<comment type="caution">
    <text evidence="3">The sequence shown here is derived from an EMBL/GenBank/DDBJ whole genome shotgun (WGS) entry which is preliminary data.</text>
</comment>